<dbReference type="InterPro" id="IPR010713">
    <property type="entry name" value="XET_C"/>
</dbReference>
<keyword evidence="4 13" id="KW-0808">Transferase</keyword>
<evidence type="ECO:0000256" key="2">
    <source>
        <dbReference type="ARBA" id="ARBA00022523"/>
    </source>
</evidence>
<dbReference type="PIRSF" id="PIRSF005604">
    <property type="entry name" value="XET"/>
    <property type="match status" value="1"/>
</dbReference>
<keyword evidence="6 13" id="KW-0378">Hydrolase</keyword>
<keyword evidence="3 13" id="KW-0964">Secreted</keyword>
<evidence type="ECO:0000256" key="3">
    <source>
        <dbReference type="ARBA" id="ARBA00022525"/>
    </source>
</evidence>
<accession>A0AAE1ME12</accession>
<dbReference type="PANTHER" id="PTHR31062">
    <property type="entry name" value="XYLOGLUCAN ENDOTRANSGLUCOSYLASE/HYDROLASE PROTEIN 8-RELATED"/>
    <property type="match status" value="1"/>
</dbReference>
<sequence>MVHNIIIRRLILLLNIGLVVCLGLFQVSVASVVSTGDFNKDFFVTWSPSHVINSADGRSRSLKLDQQSGAGIASNQMFLFGQVDMQIKLVPGYSAGTVLAYYLTSDQPNRDEIDFEFLGNVTGQPYIIQTNIYADGFDNREERIYLWFDPTKDFHTYSILWNLHQIVFMVDKIPIRVYKNHADKGVPYPRWQPMSVKLTLWNGDSWATRGGRDKIDWTKAPFIASLTNYKLDACVNWRGNPKFCRSSSPTNWWNQYSFSTLSPSHRKWLRWVRKYHMIYDYCNDSQRFHNHLPKECSLPKY</sequence>
<dbReference type="GO" id="GO:0016762">
    <property type="term" value="F:xyloglucan:xyloglucosyl transferase activity"/>
    <property type="evidence" value="ECO:0007669"/>
    <property type="project" value="UniProtKB-EC"/>
</dbReference>
<organism evidence="15 16">
    <name type="scientific">Acacia crassicarpa</name>
    <name type="common">northern wattle</name>
    <dbReference type="NCBI Taxonomy" id="499986"/>
    <lineage>
        <taxon>Eukaryota</taxon>
        <taxon>Viridiplantae</taxon>
        <taxon>Streptophyta</taxon>
        <taxon>Embryophyta</taxon>
        <taxon>Tracheophyta</taxon>
        <taxon>Spermatophyta</taxon>
        <taxon>Magnoliopsida</taxon>
        <taxon>eudicotyledons</taxon>
        <taxon>Gunneridae</taxon>
        <taxon>Pentapetalae</taxon>
        <taxon>rosids</taxon>
        <taxon>fabids</taxon>
        <taxon>Fabales</taxon>
        <taxon>Fabaceae</taxon>
        <taxon>Caesalpinioideae</taxon>
        <taxon>mimosoid clade</taxon>
        <taxon>Acacieae</taxon>
        <taxon>Acacia</taxon>
    </lineage>
</organism>
<dbReference type="GO" id="GO:0048046">
    <property type="term" value="C:apoplast"/>
    <property type="evidence" value="ECO:0007669"/>
    <property type="project" value="UniProtKB-SubCell"/>
</dbReference>
<dbReference type="GO" id="GO:0010411">
    <property type="term" value="P:xyloglucan metabolic process"/>
    <property type="evidence" value="ECO:0007669"/>
    <property type="project" value="InterPro"/>
</dbReference>
<comment type="PTM">
    <text evidence="13">Contains at least one intrachain disulfide bond essential for its enzymatic activity.</text>
</comment>
<keyword evidence="8" id="KW-0325">Glycoprotein</keyword>
<evidence type="ECO:0000256" key="11">
    <source>
        <dbReference type="PIRSR" id="PIRSR005604-1"/>
    </source>
</evidence>
<dbReference type="GO" id="GO:0042546">
    <property type="term" value="P:cell wall biogenesis"/>
    <property type="evidence" value="ECO:0007669"/>
    <property type="project" value="InterPro"/>
</dbReference>
<evidence type="ECO:0000256" key="5">
    <source>
        <dbReference type="ARBA" id="ARBA00022729"/>
    </source>
</evidence>
<keyword evidence="7" id="KW-1015">Disulfide bond</keyword>
<dbReference type="Proteomes" id="UP001293593">
    <property type="component" value="Unassembled WGS sequence"/>
</dbReference>
<dbReference type="GO" id="GO:0071555">
    <property type="term" value="P:cell wall organization"/>
    <property type="evidence" value="ECO:0007669"/>
    <property type="project" value="UniProtKB-KW"/>
</dbReference>
<protein>
    <recommendedName>
        <fullName evidence="13">Xyloglucan endotransglucosylase/hydrolase</fullName>
        <ecNumber evidence="13">2.4.1.207</ecNumber>
    </recommendedName>
</protein>
<keyword evidence="13" id="KW-0961">Cell wall biogenesis/degradation</keyword>
<dbReference type="InterPro" id="IPR013320">
    <property type="entry name" value="ConA-like_dom_sf"/>
</dbReference>
<feature type="domain" description="GH16" evidence="14">
    <location>
        <begin position="27"/>
        <end position="226"/>
    </location>
</feature>
<evidence type="ECO:0000256" key="7">
    <source>
        <dbReference type="ARBA" id="ARBA00023157"/>
    </source>
</evidence>
<evidence type="ECO:0000256" key="4">
    <source>
        <dbReference type="ARBA" id="ARBA00022679"/>
    </source>
</evidence>
<evidence type="ECO:0000256" key="9">
    <source>
        <dbReference type="ARBA" id="ARBA00023295"/>
    </source>
</evidence>
<dbReference type="SUPFAM" id="SSF49899">
    <property type="entry name" value="Concanavalin A-like lectins/glucanases"/>
    <property type="match status" value="1"/>
</dbReference>
<evidence type="ECO:0000313" key="16">
    <source>
        <dbReference type="Proteomes" id="UP001293593"/>
    </source>
</evidence>
<evidence type="ECO:0000256" key="12">
    <source>
        <dbReference type="PIRSR" id="PIRSR005604-2"/>
    </source>
</evidence>
<dbReference type="EMBL" id="JAWXYG010000011">
    <property type="protein sequence ID" value="KAK4258878.1"/>
    <property type="molecule type" value="Genomic_DNA"/>
</dbReference>
<comment type="subcellular location">
    <subcellularLocation>
        <location evidence="13">Secreted</location>
        <location evidence="13">Cell wall</location>
    </subcellularLocation>
    <subcellularLocation>
        <location evidence="13">Secreted</location>
        <location evidence="13">Extracellular space</location>
        <location evidence="13">Apoplast</location>
    </subcellularLocation>
</comment>
<evidence type="ECO:0000313" key="15">
    <source>
        <dbReference type="EMBL" id="KAK4258878.1"/>
    </source>
</evidence>
<dbReference type="InterPro" id="IPR008263">
    <property type="entry name" value="GH16_AS"/>
</dbReference>
<gene>
    <name evidence="15" type="ORF">QN277_005277</name>
</gene>
<keyword evidence="9 13" id="KW-0326">Glycosidase</keyword>
<dbReference type="Gene3D" id="2.60.120.200">
    <property type="match status" value="1"/>
</dbReference>
<feature type="active site" description="Proton donor" evidence="11">
    <location>
        <position position="116"/>
    </location>
</feature>
<name>A0AAE1ME12_9FABA</name>
<evidence type="ECO:0000256" key="13">
    <source>
        <dbReference type="RuleBase" id="RU361120"/>
    </source>
</evidence>
<dbReference type="Pfam" id="PF00722">
    <property type="entry name" value="Glyco_hydro_16"/>
    <property type="match status" value="1"/>
</dbReference>
<dbReference type="InterPro" id="IPR044791">
    <property type="entry name" value="Beta-glucanase/XTH"/>
</dbReference>
<dbReference type="InterPro" id="IPR016455">
    <property type="entry name" value="XTH"/>
</dbReference>
<evidence type="ECO:0000259" key="14">
    <source>
        <dbReference type="PROSITE" id="PS51762"/>
    </source>
</evidence>
<dbReference type="EC" id="2.4.1.207" evidence="13"/>
<keyword evidence="2 13" id="KW-0052">Apoplast</keyword>
<dbReference type="PROSITE" id="PS51762">
    <property type="entry name" value="GH16_2"/>
    <property type="match status" value="1"/>
</dbReference>
<keyword evidence="16" id="KW-1185">Reference proteome</keyword>
<dbReference type="CDD" id="cd02176">
    <property type="entry name" value="GH16_XET"/>
    <property type="match status" value="1"/>
</dbReference>
<evidence type="ECO:0000256" key="8">
    <source>
        <dbReference type="ARBA" id="ARBA00023180"/>
    </source>
</evidence>
<comment type="caution">
    <text evidence="15">The sequence shown here is derived from an EMBL/GenBank/DDBJ whole genome shotgun (WGS) entry which is preliminary data.</text>
</comment>
<dbReference type="Pfam" id="PF06955">
    <property type="entry name" value="XET_C"/>
    <property type="match status" value="1"/>
</dbReference>
<feature type="active site" description="Nucleophile" evidence="11">
    <location>
        <position position="112"/>
    </location>
</feature>
<dbReference type="FunFam" id="2.60.120.200:FF:000025">
    <property type="entry name" value="Xyloglucan endotransglucosylase/hydrolase"/>
    <property type="match status" value="1"/>
</dbReference>
<evidence type="ECO:0000256" key="1">
    <source>
        <dbReference type="ARBA" id="ARBA00022512"/>
    </source>
</evidence>
<comment type="similarity">
    <text evidence="13">Belongs to the glycosyl hydrolase 16 family.</text>
</comment>
<evidence type="ECO:0000256" key="6">
    <source>
        <dbReference type="ARBA" id="ARBA00022801"/>
    </source>
</evidence>
<proteinExistence type="inferred from homology"/>
<dbReference type="PROSITE" id="PS01034">
    <property type="entry name" value="GH16_1"/>
    <property type="match status" value="1"/>
</dbReference>
<keyword evidence="5" id="KW-0732">Signal</keyword>
<reference evidence="15" key="1">
    <citation type="submission" date="2023-10" db="EMBL/GenBank/DDBJ databases">
        <title>Chromosome-level genome of the transformable northern wattle, Acacia crassicarpa.</title>
        <authorList>
            <person name="Massaro I."/>
            <person name="Sinha N.R."/>
            <person name="Poethig S."/>
            <person name="Leichty A.R."/>
        </authorList>
    </citation>
    <scope>NUCLEOTIDE SEQUENCE</scope>
    <source>
        <strain evidence="15">Acra3RX</strain>
        <tissue evidence="15">Leaf</tissue>
    </source>
</reference>
<feature type="glycosylation site" description="N-linked (GlcNAc...) asparagine" evidence="12">
    <location>
        <position position="120"/>
    </location>
</feature>
<dbReference type="InterPro" id="IPR000757">
    <property type="entry name" value="Beta-glucanase-like"/>
</dbReference>
<comment type="function">
    <text evidence="10 13">Catalyzes xyloglucan endohydrolysis (XEH) and/or endotransglycosylation (XET). Cleaves and religates xyloglucan polymers, an essential constituent of the primary cell wall, and thereby participates in cell wall construction of growing tissues.</text>
</comment>
<evidence type="ECO:0000256" key="10">
    <source>
        <dbReference type="ARBA" id="ARBA00058567"/>
    </source>
</evidence>
<dbReference type="AlphaFoldDB" id="A0AAE1ME12"/>
<keyword evidence="1 13" id="KW-0134">Cell wall</keyword>
<dbReference type="GO" id="GO:0004553">
    <property type="term" value="F:hydrolase activity, hydrolyzing O-glycosyl compounds"/>
    <property type="evidence" value="ECO:0007669"/>
    <property type="project" value="InterPro"/>
</dbReference>